<keyword evidence="3" id="KW-1185">Reference proteome</keyword>
<keyword evidence="1" id="KW-0812">Transmembrane</keyword>
<evidence type="ECO:0000256" key="1">
    <source>
        <dbReference type="SAM" id="Phobius"/>
    </source>
</evidence>
<dbReference type="Proteomes" id="UP000536262">
    <property type="component" value="Unassembled WGS sequence"/>
</dbReference>
<dbReference type="EMBL" id="JACHOU010000028">
    <property type="protein sequence ID" value="MBB6357666.1"/>
    <property type="molecule type" value="Genomic_DNA"/>
</dbReference>
<protein>
    <submittedName>
        <fullName evidence="2">Uncharacterized protein</fullName>
    </submittedName>
</protein>
<organism evidence="2 3">
    <name type="scientific">Aminobacter aganoensis</name>
    <dbReference type="NCBI Taxonomy" id="83264"/>
    <lineage>
        <taxon>Bacteria</taxon>
        <taxon>Pseudomonadati</taxon>
        <taxon>Pseudomonadota</taxon>
        <taxon>Alphaproteobacteria</taxon>
        <taxon>Hyphomicrobiales</taxon>
        <taxon>Phyllobacteriaceae</taxon>
        <taxon>Aminobacter</taxon>
    </lineage>
</organism>
<gene>
    <name evidence="2" type="ORF">GGR00_005489</name>
</gene>
<dbReference type="RefSeq" id="WP_156381121.1">
    <property type="nucleotide sequence ID" value="NZ_BAABEG010000001.1"/>
</dbReference>
<accession>A0A7X0FDC2</accession>
<sequence length="69" mass="7153">MSLWLLQIALGLLPLAIVPLLGAVVATGVATMLSAVLSGIISIAVAVSYVELRYVKEGADVKELAEIFA</sequence>
<name>A0A7X0FDC2_9HYPH</name>
<comment type="caution">
    <text evidence="2">The sequence shown here is derived from an EMBL/GenBank/DDBJ whole genome shotgun (WGS) entry which is preliminary data.</text>
</comment>
<feature type="transmembrane region" description="Helical" evidence="1">
    <location>
        <begin position="32"/>
        <end position="52"/>
    </location>
</feature>
<keyword evidence="1" id="KW-1133">Transmembrane helix</keyword>
<keyword evidence="1" id="KW-0472">Membrane</keyword>
<evidence type="ECO:0000313" key="2">
    <source>
        <dbReference type="EMBL" id="MBB6357666.1"/>
    </source>
</evidence>
<dbReference type="AlphaFoldDB" id="A0A7X0FDC2"/>
<reference evidence="2 3" key="1">
    <citation type="submission" date="2020-08" db="EMBL/GenBank/DDBJ databases">
        <title>Genomic Encyclopedia of Type Strains, Phase IV (KMG-IV): sequencing the most valuable type-strain genomes for metagenomic binning, comparative biology and taxonomic classification.</title>
        <authorList>
            <person name="Goeker M."/>
        </authorList>
    </citation>
    <scope>NUCLEOTIDE SEQUENCE [LARGE SCALE GENOMIC DNA]</scope>
    <source>
        <strain evidence="2 3">DSM 7051</strain>
    </source>
</reference>
<proteinExistence type="predicted"/>
<evidence type="ECO:0000313" key="3">
    <source>
        <dbReference type="Proteomes" id="UP000536262"/>
    </source>
</evidence>